<evidence type="ECO:0000259" key="2">
    <source>
        <dbReference type="Pfam" id="PF02120"/>
    </source>
</evidence>
<feature type="compositionally biased region" description="Basic and acidic residues" evidence="1">
    <location>
        <begin position="568"/>
        <end position="585"/>
    </location>
</feature>
<dbReference type="EMBL" id="UFUZ01000001">
    <property type="protein sequence ID" value="SUX27443.1"/>
    <property type="molecule type" value="Genomic_DNA"/>
</dbReference>
<dbReference type="InterPro" id="IPR021136">
    <property type="entry name" value="Flagellar_hook_control-like_C"/>
</dbReference>
<proteinExistence type="predicted"/>
<feature type="compositionally biased region" description="Polar residues" evidence="1">
    <location>
        <begin position="1"/>
        <end position="29"/>
    </location>
</feature>
<name>A0A381EKK0_CAMUP</name>
<dbReference type="RefSeq" id="WP_115630964.1">
    <property type="nucleotide sequence ID" value="NZ_UFUZ01000001.1"/>
</dbReference>
<protein>
    <submittedName>
        <fullName evidence="3">Flagellar hook-length control protein FliK</fullName>
    </submittedName>
</protein>
<evidence type="ECO:0000313" key="4">
    <source>
        <dbReference type="Proteomes" id="UP000254161"/>
    </source>
</evidence>
<feature type="region of interest" description="Disordered" evidence="1">
    <location>
        <begin position="1"/>
        <end position="41"/>
    </location>
</feature>
<dbReference type="Pfam" id="PF02120">
    <property type="entry name" value="Flg_hook"/>
    <property type="match status" value="1"/>
</dbReference>
<keyword evidence="3" id="KW-0966">Cell projection</keyword>
<feature type="region of interest" description="Disordered" evidence="1">
    <location>
        <begin position="282"/>
        <end position="317"/>
    </location>
</feature>
<organism evidence="3 4">
    <name type="scientific">Campylobacter upsaliensis</name>
    <dbReference type="NCBI Taxonomy" id="28080"/>
    <lineage>
        <taxon>Bacteria</taxon>
        <taxon>Pseudomonadati</taxon>
        <taxon>Campylobacterota</taxon>
        <taxon>Epsilonproteobacteria</taxon>
        <taxon>Campylobacterales</taxon>
        <taxon>Campylobacteraceae</taxon>
        <taxon>Campylobacter</taxon>
    </lineage>
</organism>
<feature type="compositionally biased region" description="Basic and acidic residues" evidence="1">
    <location>
        <begin position="30"/>
        <end position="41"/>
    </location>
</feature>
<dbReference type="Gene3D" id="3.30.750.140">
    <property type="match status" value="1"/>
</dbReference>
<dbReference type="InterPro" id="IPR038610">
    <property type="entry name" value="FliK-like_C_sf"/>
</dbReference>
<accession>A0A381EKK0</accession>
<dbReference type="AlphaFoldDB" id="A0A381EKK0"/>
<evidence type="ECO:0000256" key="1">
    <source>
        <dbReference type="SAM" id="MobiDB-lite"/>
    </source>
</evidence>
<feature type="domain" description="Flagellar hook-length control protein-like C-terminal" evidence="2">
    <location>
        <begin position="494"/>
        <end position="574"/>
    </location>
</feature>
<evidence type="ECO:0000313" key="3">
    <source>
        <dbReference type="EMBL" id="SUX27443.1"/>
    </source>
</evidence>
<keyword evidence="3" id="KW-0282">Flagellum</keyword>
<gene>
    <name evidence="3" type="ORF">NCTC12264_01687</name>
</gene>
<sequence>MSNLAPQSEILNLAPSKTSQASFSKTIKNNPKEEKTGENERESFLNSLLASIEETNEHLPTHMKISESEIVGEVMQKLQIGNFDEGDKISVFESAPLMQILSVLDKLKTDLSNVKLANLANNNTLLQLIKNENNFNALKNANNLGELLNLAKDMGLEVRDIKVDRLLDLKATFPNLDKKDFFKGAIDNVFKEVLNHKLAHIEKSLDKNLHTQNKTPIKTNEANSLLSKTLQNLDSLIKKEDKTHQFDKTKKESDEEIELKTPIKTNKNEILNEVVEKFSQKTKINEKETQSKETLKLKEEIKEPNLEPKKENLNTQKENLKTQKEDLKEMTHLGKESLNKPDENVNLQEKTKSPLKEAVLNATLGKDIAKETIKETLNVKDFMQKEFTQKETSKENLKDVKLNHLSEGLKITSENLTKVVQNKTSENLFSELLNKETNKELFTKENSENTANTEKSGIDDLNNLVKDLSRVNQNQKIISPKETLQYFSKDLKEAMEQYKAPITKLSITLNPSNLGEVEVTLVQRGANLHINFNSNHNAMNLFLQHQTEFKNSLVNMGFTGLEMNFSDQGKKEQQQEKKSKSHYYEENFEEESSPKINLELVLAKYF</sequence>
<reference evidence="3 4" key="1">
    <citation type="submission" date="2018-06" db="EMBL/GenBank/DDBJ databases">
        <authorList>
            <consortium name="Pathogen Informatics"/>
            <person name="Doyle S."/>
        </authorList>
    </citation>
    <scope>NUCLEOTIDE SEQUENCE [LARGE SCALE GENOMIC DNA]</scope>
    <source>
        <strain evidence="3 4">NCTC12264</strain>
    </source>
</reference>
<keyword evidence="3" id="KW-0969">Cilium</keyword>
<dbReference type="Proteomes" id="UP000254161">
    <property type="component" value="Unassembled WGS sequence"/>
</dbReference>
<feature type="region of interest" description="Disordered" evidence="1">
    <location>
        <begin position="565"/>
        <end position="591"/>
    </location>
</feature>